<dbReference type="InterPro" id="IPR008797">
    <property type="entry name" value="PSII_PsbQ"/>
</dbReference>
<keyword evidence="9" id="KW-1185">Reference proteome</keyword>
<accession>A0A5P1E414</accession>
<proteinExistence type="inferred from homology"/>
<dbReference type="GO" id="GO:0009409">
    <property type="term" value="P:response to cold"/>
    <property type="evidence" value="ECO:0007669"/>
    <property type="project" value="EnsemblPlants"/>
</dbReference>
<dbReference type="GO" id="GO:0019898">
    <property type="term" value="C:extrinsic component of membrane"/>
    <property type="evidence" value="ECO:0007669"/>
    <property type="project" value="InterPro"/>
</dbReference>
<evidence type="ECO:0000313" key="8">
    <source>
        <dbReference type="EMBL" id="ONK57209.1"/>
    </source>
</evidence>
<dbReference type="GO" id="GO:0009543">
    <property type="term" value="C:chloroplast thylakoid lumen"/>
    <property type="evidence" value="ECO:0007669"/>
    <property type="project" value="EnsemblPlants"/>
</dbReference>
<dbReference type="PANTHER" id="PTHR33399">
    <property type="entry name" value="OXYGEN-EVOLVING ENHANCER PROTEIN 3-1, CHLOROPLASTIC"/>
    <property type="match status" value="1"/>
</dbReference>
<dbReference type="AlphaFoldDB" id="A0A5P1E414"/>
<keyword evidence="4" id="KW-0809">Transit peptide</keyword>
<dbReference type="InterPro" id="IPR023222">
    <property type="entry name" value="PsbQ-like_dom_sf"/>
</dbReference>
<keyword evidence="6" id="KW-0472">Membrane</keyword>
<evidence type="ECO:0000256" key="7">
    <source>
        <dbReference type="ARBA" id="ARBA00035649"/>
    </source>
</evidence>
<dbReference type="Proteomes" id="UP000243459">
    <property type="component" value="Chromosome 10"/>
</dbReference>
<dbReference type="GO" id="GO:0009767">
    <property type="term" value="P:photosynthetic electron transport chain"/>
    <property type="evidence" value="ECO:0007669"/>
    <property type="project" value="EnsemblPlants"/>
</dbReference>
<protein>
    <recommendedName>
        <fullName evidence="10">PsbQ-like protein 3, chloroplastic</fullName>
    </recommendedName>
</protein>
<evidence type="ECO:0000256" key="2">
    <source>
        <dbReference type="ARBA" id="ARBA00022528"/>
    </source>
</evidence>
<comment type="subcellular location">
    <subcellularLocation>
        <location evidence="1">Plastid</location>
        <location evidence="1">Chloroplast thylakoid membrane</location>
    </subcellularLocation>
</comment>
<dbReference type="Gramene" id="ONK57209">
    <property type="protein sequence ID" value="ONK57209"/>
    <property type="gene ID" value="A4U43_C10F17720"/>
</dbReference>
<evidence type="ECO:0000313" key="9">
    <source>
        <dbReference type="Proteomes" id="UP000243459"/>
    </source>
</evidence>
<evidence type="ECO:0000256" key="4">
    <source>
        <dbReference type="ARBA" id="ARBA00022946"/>
    </source>
</evidence>
<comment type="similarity">
    <text evidence="7">Belongs to the PsbQ family.</text>
</comment>
<organism evidence="8 9">
    <name type="scientific">Asparagus officinalis</name>
    <name type="common">Garden asparagus</name>
    <dbReference type="NCBI Taxonomy" id="4686"/>
    <lineage>
        <taxon>Eukaryota</taxon>
        <taxon>Viridiplantae</taxon>
        <taxon>Streptophyta</taxon>
        <taxon>Embryophyta</taxon>
        <taxon>Tracheophyta</taxon>
        <taxon>Spermatophyta</taxon>
        <taxon>Magnoliopsida</taxon>
        <taxon>Liliopsida</taxon>
        <taxon>Asparagales</taxon>
        <taxon>Asparagaceae</taxon>
        <taxon>Asparagoideae</taxon>
        <taxon>Asparagus</taxon>
    </lineage>
</organism>
<dbReference type="SUPFAM" id="SSF101112">
    <property type="entry name" value="Oxygen-evolving enhancer protein 3"/>
    <property type="match status" value="1"/>
</dbReference>
<dbReference type="Gene3D" id="1.20.120.290">
    <property type="entry name" value="Oxygen-evolving enhancer protein 3 (PsbQ), four-helix up-down bundle"/>
    <property type="match status" value="1"/>
</dbReference>
<dbReference type="GO" id="GO:0009535">
    <property type="term" value="C:chloroplast thylakoid membrane"/>
    <property type="evidence" value="ECO:0007669"/>
    <property type="project" value="UniProtKB-SubCell"/>
</dbReference>
<dbReference type="Pfam" id="PF05757">
    <property type="entry name" value="PsbQ"/>
    <property type="match status" value="1"/>
</dbReference>
<dbReference type="InterPro" id="IPR054099">
    <property type="entry name" value="PSII_PsbQ_pln"/>
</dbReference>
<dbReference type="GO" id="GO:0009654">
    <property type="term" value="C:photosystem II oxygen evolving complex"/>
    <property type="evidence" value="ECO:0007669"/>
    <property type="project" value="InterPro"/>
</dbReference>
<dbReference type="FunFam" id="1.20.120.290:FF:000004">
    <property type="entry name" value="Oxygen-evolving enhancer protein 3"/>
    <property type="match status" value="1"/>
</dbReference>
<dbReference type="OrthoDB" id="667835at2759"/>
<gene>
    <name evidence="8" type="ORF">A4U43_C10F17720</name>
</gene>
<dbReference type="GO" id="GO:0009055">
    <property type="term" value="F:electron transfer activity"/>
    <property type="evidence" value="ECO:0007669"/>
    <property type="project" value="EnsemblPlants"/>
</dbReference>
<evidence type="ECO:0008006" key="10">
    <source>
        <dbReference type="Google" id="ProtNLM"/>
    </source>
</evidence>
<sequence length="164" mass="18298">MAATLQLCSSNLLRKPSCNLHQLFINRRSAISIALSSTAFLNQNAAASAFELRFTVPDQTVEEAEAVIRSHAQALLQIKALIESESWRDAQFALRESSSYLKQDLYTIIQGKPGSQRPLLRKLYSTLFNNVSKLDYAARSKDAAVVKECYNNIVATLDEIFAKI</sequence>
<keyword evidence="2" id="KW-0150">Chloroplast</keyword>
<reference evidence="9" key="1">
    <citation type="journal article" date="2017" name="Nat. Commun.">
        <title>The asparagus genome sheds light on the origin and evolution of a young Y chromosome.</title>
        <authorList>
            <person name="Harkess A."/>
            <person name="Zhou J."/>
            <person name="Xu C."/>
            <person name="Bowers J.E."/>
            <person name="Van der Hulst R."/>
            <person name="Ayyampalayam S."/>
            <person name="Mercati F."/>
            <person name="Riccardi P."/>
            <person name="McKain M.R."/>
            <person name="Kakrana A."/>
            <person name="Tang H."/>
            <person name="Ray J."/>
            <person name="Groenendijk J."/>
            <person name="Arikit S."/>
            <person name="Mathioni S.M."/>
            <person name="Nakano M."/>
            <person name="Shan H."/>
            <person name="Telgmann-Rauber A."/>
            <person name="Kanno A."/>
            <person name="Yue Z."/>
            <person name="Chen H."/>
            <person name="Li W."/>
            <person name="Chen Y."/>
            <person name="Xu X."/>
            <person name="Zhang Y."/>
            <person name="Luo S."/>
            <person name="Chen H."/>
            <person name="Gao J."/>
            <person name="Mao Z."/>
            <person name="Pires J.C."/>
            <person name="Luo M."/>
            <person name="Kudrna D."/>
            <person name="Wing R.A."/>
            <person name="Meyers B.C."/>
            <person name="Yi K."/>
            <person name="Kong H."/>
            <person name="Lavrijsen P."/>
            <person name="Sunseri F."/>
            <person name="Falavigna A."/>
            <person name="Ye Y."/>
            <person name="Leebens-Mack J.H."/>
            <person name="Chen G."/>
        </authorList>
    </citation>
    <scope>NUCLEOTIDE SEQUENCE [LARGE SCALE GENOMIC DNA]</scope>
    <source>
        <strain evidence="9">cv. DH0086</strain>
    </source>
</reference>
<dbReference type="OMA" id="WREVQIA"/>
<keyword evidence="5" id="KW-0793">Thylakoid</keyword>
<keyword evidence="3" id="KW-0934">Plastid</keyword>
<dbReference type="EMBL" id="CM007390">
    <property type="protein sequence ID" value="ONK57209.1"/>
    <property type="molecule type" value="Genomic_DNA"/>
</dbReference>
<name>A0A5P1E414_ASPOF</name>
<evidence type="ECO:0000256" key="6">
    <source>
        <dbReference type="ARBA" id="ARBA00023136"/>
    </source>
</evidence>
<evidence type="ECO:0000256" key="1">
    <source>
        <dbReference type="ARBA" id="ARBA00004334"/>
    </source>
</evidence>
<evidence type="ECO:0000256" key="3">
    <source>
        <dbReference type="ARBA" id="ARBA00022640"/>
    </source>
</evidence>
<dbReference type="PANTHER" id="PTHR33399:SF6">
    <property type="entry name" value="PSBQ-LIKE PROTEIN 3, CHLOROPLASTIC"/>
    <property type="match status" value="1"/>
</dbReference>
<dbReference type="GO" id="GO:0005509">
    <property type="term" value="F:calcium ion binding"/>
    <property type="evidence" value="ECO:0007669"/>
    <property type="project" value="InterPro"/>
</dbReference>
<evidence type="ECO:0000256" key="5">
    <source>
        <dbReference type="ARBA" id="ARBA00023078"/>
    </source>
</evidence>